<gene>
    <name evidence="2" type="ORF">HHL09_24130</name>
</gene>
<dbReference type="SUPFAM" id="SSF55729">
    <property type="entry name" value="Acyl-CoA N-acyltransferases (Nat)"/>
    <property type="match status" value="1"/>
</dbReference>
<name>A0A858RPS5_9BACT</name>
<organism evidence="2 3">
    <name type="scientific">Luteolibacter luteus</name>
    <dbReference type="NCBI Taxonomy" id="2728835"/>
    <lineage>
        <taxon>Bacteria</taxon>
        <taxon>Pseudomonadati</taxon>
        <taxon>Verrucomicrobiota</taxon>
        <taxon>Verrucomicrobiia</taxon>
        <taxon>Verrucomicrobiales</taxon>
        <taxon>Verrucomicrobiaceae</taxon>
        <taxon>Luteolibacter</taxon>
    </lineage>
</organism>
<evidence type="ECO:0000313" key="3">
    <source>
        <dbReference type="Proteomes" id="UP000501812"/>
    </source>
</evidence>
<accession>A0A858RPS5</accession>
<keyword evidence="2" id="KW-0808">Transferase</keyword>
<dbReference type="RefSeq" id="WP_169457222.1">
    <property type="nucleotide sequence ID" value="NZ_CP051774.1"/>
</dbReference>
<dbReference type="GO" id="GO:0016747">
    <property type="term" value="F:acyltransferase activity, transferring groups other than amino-acyl groups"/>
    <property type="evidence" value="ECO:0007669"/>
    <property type="project" value="InterPro"/>
</dbReference>
<dbReference type="InterPro" id="IPR000182">
    <property type="entry name" value="GNAT_dom"/>
</dbReference>
<dbReference type="Proteomes" id="UP000501812">
    <property type="component" value="Chromosome"/>
</dbReference>
<dbReference type="AlphaFoldDB" id="A0A858RPS5"/>
<evidence type="ECO:0000259" key="1">
    <source>
        <dbReference type="PROSITE" id="PS51186"/>
    </source>
</evidence>
<protein>
    <submittedName>
        <fullName evidence="2">GNAT family N-acetyltransferase</fullName>
    </submittedName>
</protein>
<dbReference type="PROSITE" id="PS51186">
    <property type="entry name" value="GNAT"/>
    <property type="match status" value="1"/>
</dbReference>
<feature type="domain" description="N-acetyltransferase" evidence="1">
    <location>
        <begin position="26"/>
        <end position="160"/>
    </location>
</feature>
<dbReference type="InterPro" id="IPR016181">
    <property type="entry name" value="Acyl_CoA_acyltransferase"/>
</dbReference>
<proteinExistence type="predicted"/>
<evidence type="ECO:0000313" key="2">
    <source>
        <dbReference type="EMBL" id="QJE98735.1"/>
    </source>
</evidence>
<dbReference type="Pfam" id="PF00583">
    <property type="entry name" value="Acetyltransf_1"/>
    <property type="match status" value="1"/>
</dbReference>
<sequence>MIDMLVRLYDLPESGELYRKVEEQGITLRRARAFEKHTVADFARTHFSPKWVSEVEVALSRQPVACFIATKDKAVLGFACFDTTMKGFFGPTGVAEAARGTGIGKALLLKSLEALRDIGYAYAFIGGVGPREFYEKACGAIEIPGSDPGIYSDILPEPKP</sequence>
<dbReference type="EMBL" id="CP051774">
    <property type="protein sequence ID" value="QJE98735.1"/>
    <property type="molecule type" value="Genomic_DNA"/>
</dbReference>
<dbReference type="KEGG" id="luo:HHL09_24130"/>
<reference evidence="2 3" key="1">
    <citation type="submission" date="2020-04" db="EMBL/GenBank/DDBJ databases">
        <title>Luteolibacter sp. G-1-1-1 isolated from soil.</title>
        <authorList>
            <person name="Dahal R.H."/>
        </authorList>
    </citation>
    <scope>NUCLEOTIDE SEQUENCE [LARGE SCALE GENOMIC DNA]</scope>
    <source>
        <strain evidence="2 3">G-1-1-1</strain>
    </source>
</reference>
<dbReference type="Gene3D" id="3.40.630.30">
    <property type="match status" value="1"/>
</dbReference>
<keyword evidence="3" id="KW-1185">Reference proteome</keyword>
<dbReference type="CDD" id="cd04301">
    <property type="entry name" value="NAT_SF"/>
    <property type="match status" value="1"/>
</dbReference>